<organism evidence="1 2">
    <name type="scientific">Candidatus Weimeria bifida</name>
    <dbReference type="NCBI Taxonomy" id="2599074"/>
    <lineage>
        <taxon>Bacteria</taxon>
        <taxon>Bacillati</taxon>
        <taxon>Bacillota</taxon>
        <taxon>Clostridia</taxon>
        <taxon>Lachnospirales</taxon>
        <taxon>Lachnospiraceae</taxon>
        <taxon>Candidatus Weimeria</taxon>
    </lineage>
</organism>
<evidence type="ECO:0000313" key="1">
    <source>
        <dbReference type="EMBL" id="MQN01156.1"/>
    </source>
</evidence>
<protein>
    <submittedName>
        <fullName evidence="1">Uncharacterized protein</fullName>
    </submittedName>
</protein>
<evidence type="ECO:0000313" key="2">
    <source>
        <dbReference type="Proteomes" id="UP000460257"/>
    </source>
</evidence>
<dbReference type="EMBL" id="VOGC01000003">
    <property type="protein sequence ID" value="MQN01156.1"/>
    <property type="molecule type" value="Genomic_DNA"/>
</dbReference>
<proteinExistence type="predicted"/>
<gene>
    <name evidence="1" type="ORF">FRC54_04295</name>
</gene>
<name>A0A6N7IZX9_9FIRM</name>
<sequence length="89" mass="9989">MEHHPFLSFDNGLEITYSDIKEKKSGSEYITIYFEQPNESGTDFKSAQCDYPCGSFTNIKGYSSEEINGLWKHVAKAGPLAMSFEKAPV</sequence>
<dbReference type="Proteomes" id="UP000460257">
    <property type="component" value="Unassembled WGS sequence"/>
</dbReference>
<reference evidence="1" key="1">
    <citation type="journal article" date="2020" name="Appl. Environ. Microbiol.">
        <title>Medium-Chain Fatty Acid Synthesis by 'Candidatus Weimeria bifida' gen. nov., sp. nov., and 'Candidatus Pseudoramibacter fermentans' sp. nov.</title>
        <authorList>
            <person name="Scarborough M.J."/>
            <person name="Myers K.S."/>
            <person name="Donohue T.J."/>
            <person name="Noguera D.R."/>
        </authorList>
    </citation>
    <scope>NUCLEOTIDE SEQUENCE</scope>
    <source>
        <strain evidence="1">LCO1.1</strain>
    </source>
</reference>
<comment type="caution">
    <text evidence="1">The sequence shown here is derived from an EMBL/GenBank/DDBJ whole genome shotgun (WGS) entry which is preliminary data.</text>
</comment>
<dbReference type="AlphaFoldDB" id="A0A6N7IZX9"/>
<accession>A0A6N7IZX9</accession>
<keyword evidence="2" id="KW-1185">Reference proteome</keyword>